<evidence type="ECO:0000256" key="7">
    <source>
        <dbReference type="RuleBase" id="RU363032"/>
    </source>
</evidence>
<sequence length="300" mass="32516">MRAVLGSIRDGRGFDVLLVLLPVLFLLLFSLFPLVYTGIMSLQEVDLFNIATLDRPFVGLDNYRRIAADPLAVPVIINTALFVSLSVVFQLLGGFSLALFFAQGFPGAGLMRGLFLAGWIMPALVVGAIWKWLLSGDTGVVNYVLVSLGLIDERIFWLSDPAYALYAVIIANVWLGIPFNMLMLSVGLAAIPRDIYEAAELDGAGSLRRFVGITLPLMRAPLAAVSSLGIIFTLQQFDLVAALTQGGPSNASNVAQYWSWQLSFQVYDISAGSSVAAVMVVFVVFVAALYTWSTRHEQAA</sequence>
<comment type="subcellular location">
    <subcellularLocation>
        <location evidence="1 7">Cell membrane</location>
        <topology evidence="1 7">Multi-pass membrane protein</topology>
    </subcellularLocation>
</comment>
<dbReference type="InterPro" id="IPR000515">
    <property type="entry name" value="MetI-like"/>
</dbReference>
<dbReference type="InterPro" id="IPR035906">
    <property type="entry name" value="MetI-like_sf"/>
</dbReference>
<feature type="transmembrane region" description="Helical" evidence="7">
    <location>
        <begin position="80"/>
        <end position="102"/>
    </location>
</feature>
<dbReference type="Pfam" id="PF00528">
    <property type="entry name" value="BPD_transp_1"/>
    <property type="match status" value="1"/>
</dbReference>
<comment type="similarity">
    <text evidence="7">Belongs to the binding-protein-dependent transport system permease family.</text>
</comment>
<dbReference type="PANTHER" id="PTHR43005:SF1">
    <property type="entry name" value="SPERMIDINE_PUTRESCINE TRANSPORT SYSTEM PERMEASE PROTEIN"/>
    <property type="match status" value="1"/>
</dbReference>
<name>A0A7W6H9D2_9HYPH</name>
<dbReference type="RefSeq" id="WP_183202796.1">
    <property type="nucleotide sequence ID" value="NZ_JACIEK010000030.1"/>
</dbReference>
<dbReference type="Proteomes" id="UP000542776">
    <property type="component" value="Unassembled WGS sequence"/>
</dbReference>
<dbReference type="EMBL" id="JACIEK010000030">
    <property type="protein sequence ID" value="MBB4000778.1"/>
    <property type="molecule type" value="Genomic_DNA"/>
</dbReference>
<keyword evidence="6 7" id="KW-0472">Membrane</keyword>
<dbReference type="SUPFAM" id="SSF161098">
    <property type="entry name" value="MetI-like"/>
    <property type="match status" value="1"/>
</dbReference>
<reference evidence="9 10" key="1">
    <citation type="submission" date="2020-08" db="EMBL/GenBank/DDBJ databases">
        <title>Genomic Encyclopedia of Type Strains, Phase IV (KMG-IV): sequencing the most valuable type-strain genomes for metagenomic binning, comparative biology and taxonomic classification.</title>
        <authorList>
            <person name="Goeker M."/>
        </authorList>
    </citation>
    <scope>NUCLEOTIDE SEQUENCE [LARGE SCALE GENOMIC DNA]</scope>
    <source>
        <strain evidence="9 10">DSM 102238</strain>
    </source>
</reference>
<keyword evidence="3" id="KW-1003">Cell membrane</keyword>
<evidence type="ECO:0000259" key="8">
    <source>
        <dbReference type="PROSITE" id="PS50928"/>
    </source>
</evidence>
<evidence type="ECO:0000256" key="5">
    <source>
        <dbReference type="ARBA" id="ARBA00022989"/>
    </source>
</evidence>
<feature type="transmembrane region" description="Helical" evidence="7">
    <location>
        <begin position="163"/>
        <end position="189"/>
    </location>
</feature>
<dbReference type="AlphaFoldDB" id="A0A7W6H9D2"/>
<evidence type="ECO:0000256" key="1">
    <source>
        <dbReference type="ARBA" id="ARBA00004651"/>
    </source>
</evidence>
<evidence type="ECO:0000313" key="10">
    <source>
        <dbReference type="Proteomes" id="UP000542776"/>
    </source>
</evidence>
<keyword evidence="10" id="KW-1185">Reference proteome</keyword>
<evidence type="ECO:0000256" key="3">
    <source>
        <dbReference type="ARBA" id="ARBA00022475"/>
    </source>
</evidence>
<protein>
    <submittedName>
        <fullName evidence="9">Multiple sugar transport system permease protein</fullName>
    </submittedName>
</protein>
<organism evidence="9 10">
    <name type="scientific">Aureimonas pseudogalii</name>
    <dbReference type="NCBI Taxonomy" id="1744844"/>
    <lineage>
        <taxon>Bacteria</taxon>
        <taxon>Pseudomonadati</taxon>
        <taxon>Pseudomonadota</taxon>
        <taxon>Alphaproteobacteria</taxon>
        <taxon>Hyphomicrobiales</taxon>
        <taxon>Aurantimonadaceae</taxon>
        <taxon>Aureimonas</taxon>
    </lineage>
</organism>
<dbReference type="PANTHER" id="PTHR43005">
    <property type="entry name" value="BLR7065 PROTEIN"/>
    <property type="match status" value="1"/>
</dbReference>
<dbReference type="GO" id="GO:0005886">
    <property type="term" value="C:plasma membrane"/>
    <property type="evidence" value="ECO:0007669"/>
    <property type="project" value="UniProtKB-SubCell"/>
</dbReference>
<proteinExistence type="inferred from homology"/>
<keyword evidence="2 7" id="KW-0813">Transport</keyword>
<keyword evidence="5 7" id="KW-1133">Transmembrane helix</keyword>
<feature type="transmembrane region" description="Helical" evidence="7">
    <location>
        <begin position="16"/>
        <end position="39"/>
    </location>
</feature>
<dbReference type="GO" id="GO:0055085">
    <property type="term" value="P:transmembrane transport"/>
    <property type="evidence" value="ECO:0007669"/>
    <property type="project" value="InterPro"/>
</dbReference>
<feature type="transmembrane region" description="Helical" evidence="7">
    <location>
        <begin position="210"/>
        <end position="234"/>
    </location>
</feature>
<dbReference type="PROSITE" id="PS50928">
    <property type="entry name" value="ABC_TM1"/>
    <property type="match status" value="1"/>
</dbReference>
<keyword evidence="9" id="KW-0762">Sugar transport</keyword>
<keyword evidence="4 7" id="KW-0812">Transmembrane</keyword>
<dbReference type="Gene3D" id="1.10.3720.10">
    <property type="entry name" value="MetI-like"/>
    <property type="match status" value="1"/>
</dbReference>
<evidence type="ECO:0000256" key="2">
    <source>
        <dbReference type="ARBA" id="ARBA00022448"/>
    </source>
</evidence>
<comment type="caution">
    <text evidence="9">The sequence shown here is derived from an EMBL/GenBank/DDBJ whole genome shotgun (WGS) entry which is preliminary data.</text>
</comment>
<accession>A0A7W6H9D2</accession>
<evidence type="ECO:0000313" key="9">
    <source>
        <dbReference type="EMBL" id="MBB4000778.1"/>
    </source>
</evidence>
<feature type="transmembrane region" description="Helical" evidence="7">
    <location>
        <begin position="114"/>
        <end position="133"/>
    </location>
</feature>
<evidence type="ECO:0000256" key="4">
    <source>
        <dbReference type="ARBA" id="ARBA00022692"/>
    </source>
</evidence>
<feature type="transmembrane region" description="Helical" evidence="7">
    <location>
        <begin position="269"/>
        <end position="292"/>
    </location>
</feature>
<evidence type="ECO:0000256" key="6">
    <source>
        <dbReference type="ARBA" id="ARBA00023136"/>
    </source>
</evidence>
<feature type="domain" description="ABC transmembrane type-1" evidence="8">
    <location>
        <begin position="76"/>
        <end position="293"/>
    </location>
</feature>
<gene>
    <name evidence="9" type="ORF">GGR04_004658</name>
</gene>
<dbReference type="CDD" id="cd06261">
    <property type="entry name" value="TM_PBP2"/>
    <property type="match status" value="1"/>
</dbReference>